<keyword evidence="6" id="KW-1185">Reference proteome</keyword>
<evidence type="ECO:0000256" key="1">
    <source>
        <dbReference type="SAM" id="Coils"/>
    </source>
</evidence>
<organism evidence="5 6">
    <name type="scientific">Aspergillus calidoustus</name>
    <dbReference type="NCBI Taxonomy" id="454130"/>
    <lineage>
        <taxon>Eukaryota</taxon>
        <taxon>Fungi</taxon>
        <taxon>Dikarya</taxon>
        <taxon>Ascomycota</taxon>
        <taxon>Pezizomycotina</taxon>
        <taxon>Eurotiomycetes</taxon>
        <taxon>Eurotiomycetidae</taxon>
        <taxon>Eurotiales</taxon>
        <taxon>Aspergillaceae</taxon>
        <taxon>Aspergillus</taxon>
        <taxon>Aspergillus subgen. Nidulantes</taxon>
    </lineage>
</organism>
<dbReference type="GO" id="GO:0032012">
    <property type="term" value="P:regulation of ARF protein signal transduction"/>
    <property type="evidence" value="ECO:0007669"/>
    <property type="project" value="InterPro"/>
</dbReference>
<feature type="compositionally biased region" description="Polar residues" evidence="2">
    <location>
        <begin position="192"/>
        <end position="207"/>
    </location>
</feature>
<feature type="compositionally biased region" description="Low complexity" evidence="2">
    <location>
        <begin position="334"/>
        <end position="347"/>
    </location>
</feature>
<protein>
    <recommendedName>
        <fullName evidence="7">Guanyl-nucleotide exchange factor</fullName>
    </recommendedName>
</protein>
<dbReference type="InterPro" id="IPR001849">
    <property type="entry name" value="PH_domain"/>
</dbReference>
<feature type="coiled-coil region" evidence="1">
    <location>
        <begin position="917"/>
        <end position="944"/>
    </location>
</feature>
<feature type="compositionally biased region" description="Low complexity" evidence="2">
    <location>
        <begin position="1056"/>
        <end position="1071"/>
    </location>
</feature>
<dbReference type="PANTHER" id="PTHR10663">
    <property type="entry name" value="GUANYL-NUCLEOTIDE EXCHANGE FACTOR"/>
    <property type="match status" value="1"/>
</dbReference>
<dbReference type="InterPro" id="IPR023394">
    <property type="entry name" value="Sec7_C_sf"/>
</dbReference>
<reference evidence="6" key="1">
    <citation type="journal article" date="2016" name="Genome Announc.">
        <title>Draft genome sequences of fungus Aspergillus calidoustus.</title>
        <authorList>
            <person name="Horn F."/>
            <person name="Linde J."/>
            <person name="Mattern D.J."/>
            <person name="Walther G."/>
            <person name="Guthke R."/>
            <person name="Scherlach K."/>
            <person name="Martin K."/>
            <person name="Brakhage A.A."/>
            <person name="Petzke L."/>
            <person name="Valiante V."/>
        </authorList>
    </citation>
    <scope>NUCLEOTIDE SEQUENCE [LARGE SCALE GENOMIC DNA]</scope>
    <source>
        <strain evidence="6">SF006504</strain>
    </source>
</reference>
<dbReference type="Gene3D" id="2.30.29.30">
    <property type="entry name" value="Pleckstrin-homology domain (PH domain)/Phosphotyrosine-binding domain (PTB)"/>
    <property type="match status" value="1"/>
</dbReference>
<feature type="compositionally biased region" description="Basic and acidic residues" evidence="2">
    <location>
        <begin position="1263"/>
        <end position="1282"/>
    </location>
</feature>
<dbReference type="InterPro" id="IPR035999">
    <property type="entry name" value="Sec7_dom_sf"/>
</dbReference>
<dbReference type="FunFam" id="1.10.1000.11:FF:000002">
    <property type="entry name" value="Cytohesin 1"/>
    <property type="match status" value="1"/>
</dbReference>
<feature type="compositionally biased region" description="Polar residues" evidence="2">
    <location>
        <begin position="376"/>
        <end position="387"/>
    </location>
</feature>
<dbReference type="Pfam" id="PF01369">
    <property type="entry name" value="Sec7"/>
    <property type="match status" value="1"/>
</dbReference>
<evidence type="ECO:0000313" key="6">
    <source>
        <dbReference type="Proteomes" id="UP000054771"/>
    </source>
</evidence>
<feature type="compositionally biased region" description="Basic residues" evidence="2">
    <location>
        <begin position="270"/>
        <end position="281"/>
    </location>
</feature>
<feature type="compositionally biased region" description="Polar residues" evidence="2">
    <location>
        <begin position="444"/>
        <end position="453"/>
    </location>
</feature>
<evidence type="ECO:0000313" key="5">
    <source>
        <dbReference type="EMBL" id="CEL01038.1"/>
    </source>
</evidence>
<dbReference type="InterPro" id="IPR011993">
    <property type="entry name" value="PH-like_dom_sf"/>
</dbReference>
<keyword evidence="1" id="KW-0175">Coiled coil</keyword>
<evidence type="ECO:0000259" key="4">
    <source>
        <dbReference type="PROSITE" id="PS50190"/>
    </source>
</evidence>
<feature type="domain" description="PH" evidence="3">
    <location>
        <begin position="729"/>
        <end position="857"/>
    </location>
</feature>
<feature type="compositionally biased region" description="Basic and acidic residues" evidence="2">
    <location>
        <begin position="315"/>
        <end position="328"/>
    </location>
</feature>
<feature type="region of interest" description="Disordered" evidence="2">
    <location>
        <begin position="1150"/>
        <end position="1377"/>
    </location>
</feature>
<dbReference type="PROSITE" id="PS50003">
    <property type="entry name" value="PH_DOMAIN"/>
    <property type="match status" value="1"/>
</dbReference>
<dbReference type="PROSITE" id="PS50190">
    <property type="entry name" value="SEC7"/>
    <property type="match status" value="1"/>
</dbReference>
<feature type="compositionally biased region" description="Polar residues" evidence="2">
    <location>
        <begin position="34"/>
        <end position="50"/>
    </location>
</feature>
<dbReference type="SUPFAM" id="SSF48425">
    <property type="entry name" value="Sec7 domain"/>
    <property type="match status" value="1"/>
</dbReference>
<dbReference type="PANTHER" id="PTHR10663:SF405">
    <property type="entry name" value="ARF GUANINE NUCLEOTIDE EXCHANGE FACTOR SYT1"/>
    <property type="match status" value="1"/>
</dbReference>
<dbReference type="InterPro" id="IPR000904">
    <property type="entry name" value="Sec7_dom"/>
</dbReference>
<dbReference type="Gene3D" id="1.10.1000.11">
    <property type="entry name" value="Arf Nucleotide-binding Site Opener,domain 2"/>
    <property type="match status" value="1"/>
</dbReference>
<accession>A0A0U5FS25</accession>
<feature type="region of interest" description="Disordered" evidence="2">
    <location>
        <begin position="879"/>
        <end position="910"/>
    </location>
</feature>
<feature type="region of interest" description="Disordered" evidence="2">
    <location>
        <begin position="1021"/>
        <end position="1119"/>
    </location>
</feature>
<dbReference type="OrthoDB" id="430364at2759"/>
<feature type="compositionally biased region" description="Low complexity" evidence="2">
    <location>
        <begin position="1287"/>
        <end position="1297"/>
    </location>
</feature>
<feature type="region of interest" description="Disordered" evidence="2">
    <location>
        <begin position="113"/>
        <end position="464"/>
    </location>
</feature>
<feature type="compositionally biased region" description="Low complexity" evidence="2">
    <location>
        <begin position="400"/>
        <end position="412"/>
    </location>
</feature>
<feature type="compositionally biased region" description="Pro residues" evidence="2">
    <location>
        <begin position="129"/>
        <end position="139"/>
    </location>
</feature>
<feature type="domain" description="SEC7" evidence="4">
    <location>
        <begin position="449"/>
        <end position="607"/>
    </location>
</feature>
<gene>
    <name evidence="5" type="ORF">ASPCAL00630</name>
</gene>
<sequence>MHWKGLRLGALYDSEKRHLTEPQIQSRHSEQLHRPTQSTTNLAPRNSESLPRSPISAEDDNDHGESGGNKGTFFAGNTSLKSKLPSALHASRDNLHMRGNRFSLMRLRHASDPQLSKSYAKGEAEAQTPPVPSIPPPPTIITTAPTSHELDQPVKRKNKLRILPDSRKLSMEALPEQQAVSGERPKNDTRDSTGSQSADPSLSASRVSTEEPGRLSTTSIRSAGRDRPNGSHRSSVVDVRYSESSRSDQSTGENGISRTNSPGGTSSGTKRFRMPRLKRNRGPLFPLPPKPTGSQFGADGPTAGLTQSKSVPDGPTRRSDASDGHDHISPLPSPSRSSAGLSASRPPLSRKDSSNSANSAHSTPSVRNRGLLANRARSSTLDSVTNMRDTEYQPSPPLPSSGRTSFSTTGRKSFGDIFGISNRLRQNSEPGSVRNNGSPGGTKAASTPLTKVQSYPERQEDDTPATYLTRLEENIPKSTIAGVLSQSGEDFYKNALRKFMRGFAYFGDPIDMAIRKLLMEVELPKETQQIDRFLQSFADRYHECNPGIFASTDQAYFIAFSILILHTDVFNKNNKRKMQKGDYVKNTRGEGVAEDILECFYENISYTPFIRIEDSNMSTRHLAKPRKALFRVPSAENLSRVAREPVDPYALIMDGKLESLRPSLKEVMNLEDPYGCNPTTGPSDIDSLHEAFAQSGILQIISARSRPDAFMPASMINPADSTPGLVDIKVAKVGLLWRKDPKKKRARSPWQEWGALLTLSHLYFFKDANWVKSLMAQRDSHQREGRRRAVVFRPPLTNFNPDGMMSTDHAVALLDSSYKKHKHAFIFVRPNSLEEVFLANNEADMNDWLAKLNYAAAFRTTGVGAKGLIVTKYDAQRNRMSRRPSFRSDISHVSGDKEPTTPGSGPGPTDELMAARKRLIQQKIKEANEQLFTTQRQLDDILRNARHLQILTPVHFRARENLIMAAGRMAAKLKWVRQDLWRTRCHREVLVRDLGEESDQLKPAPEPQRLRLEIPASTSSLADSVSAISPRADKPASPIPKSPAALSEKQASVYQVSSPSSSLGGVRRPSLATSVTSPDLIARAGRPPSIDNTKERTNSVSPNPPNGLEREPSVLSSASKMDVASLASKASKLTLPGSFDDGEERLLREAGLLDAASSPSRKGSVAIESVDSEPKKDEAQDASQSDRMSRVRHSFHRTLRDSSSGHHGNHPRSRKRDSTPSASALEDGQSGEGGLSRKGGSFTVHGKKASIVTFGSDWQNMPPEERLKLRKPTPSEEPRASDTDLISVGSSVRSGVRASMDVPRKVSEETHRDLLDTRSVLSESALSAPISHDDEPISPATVTHDDHSSIQAANEKTVDELENSSMPQSYPQQAVNA</sequence>
<feature type="region of interest" description="Disordered" evidence="2">
    <location>
        <begin position="17"/>
        <end position="77"/>
    </location>
</feature>
<proteinExistence type="predicted"/>
<evidence type="ECO:0008006" key="7">
    <source>
        <dbReference type="Google" id="ProtNLM"/>
    </source>
</evidence>
<dbReference type="SUPFAM" id="SSF50729">
    <property type="entry name" value="PH domain-like"/>
    <property type="match status" value="1"/>
</dbReference>
<feature type="compositionally biased region" description="Polar residues" evidence="2">
    <location>
        <begin position="247"/>
        <end position="269"/>
    </location>
</feature>
<feature type="compositionally biased region" description="Basic and acidic residues" evidence="2">
    <location>
        <begin position="1302"/>
        <end position="1316"/>
    </location>
</feature>
<feature type="compositionally biased region" description="Polar residues" evidence="2">
    <location>
        <begin position="423"/>
        <end position="437"/>
    </location>
</feature>
<feature type="compositionally biased region" description="Low complexity" evidence="2">
    <location>
        <begin position="900"/>
        <end position="909"/>
    </location>
</feature>
<evidence type="ECO:0000256" key="2">
    <source>
        <dbReference type="SAM" id="MobiDB-lite"/>
    </source>
</evidence>
<feature type="region of interest" description="Disordered" evidence="2">
    <location>
        <begin position="997"/>
        <end position="1016"/>
    </location>
</feature>
<feature type="compositionally biased region" description="Polar residues" evidence="2">
    <location>
        <begin position="354"/>
        <end position="366"/>
    </location>
</feature>
<dbReference type="SMART" id="SM00222">
    <property type="entry name" value="Sec7"/>
    <property type="match status" value="1"/>
</dbReference>
<feature type="compositionally biased region" description="Polar residues" evidence="2">
    <location>
        <begin position="1363"/>
        <end position="1377"/>
    </location>
</feature>
<dbReference type="OMA" id="FVRHNAL"/>
<dbReference type="EMBL" id="CDMC01000001">
    <property type="protein sequence ID" value="CEL01038.1"/>
    <property type="molecule type" value="Genomic_DNA"/>
</dbReference>
<dbReference type="GO" id="GO:0005085">
    <property type="term" value="F:guanyl-nucleotide exchange factor activity"/>
    <property type="evidence" value="ECO:0007669"/>
    <property type="project" value="InterPro"/>
</dbReference>
<dbReference type="Proteomes" id="UP000054771">
    <property type="component" value="Unassembled WGS sequence"/>
</dbReference>
<name>A0A0U5FS25_ASPCI</name>
<evidence type="ECO:0000259" key="3">
    <source>
        <dbReference type="PROSITE" id="PS50003"/>
    </source>
</evidence>
<dbReference type="STRING" id="454130.A0A0U5FS25"/>